<dbReference type="OrthoDB" id="1318179at2"/>
<organism evidence="1 2">
    <name type="scientific">Flavipsychrobacter stenotrophus</name>
    <dbReference type="NCBI Taxonomy" id="2077091"/>
    <lineage>
        <taxon>Bacteria</taxon>
        <taxon>Pseudomonadati</taxon>
        <taxon>Bacteroidota</taxon>
        <taxon>Chitinophagia</taxon>
        <taxon>Chitinophagales</taxon>
        <taxon>Chitinophagaceae</taxon>
        <taxon>Flavipsychrobacter</taxon>
    </lineage>
</organism>
<dbReference type="AlphaFoldDB" id="A0A2S7SRG8"/>
<dbReference type="EMBL" id="PPSL01000006">
    <property type="protein sequence ID" value="PQJ09499.1"/>
    <property type="molecule type" value="Genomic_DNA"/>
</dbReference>
<name>A0A2S7SRG8_9BACT</name>
<proteinExistence type="predicted"/>
<comment type="caution">
    <text evidence="1">The sequence shown here is derived from an EMBL/GenBank/DDBJ whole genome shotgun (WGS) entry which is preliminary data.</text>
</comment>
<reference evidence="1 2" key="1">
    <citation type="submission" date="2018-01" db="EMBL/GenBank/DDBJ databases">
        <title>A novel member of the phylum Bacteroidetes isolated from glacier ice.</title>
        <authorList>
            <person name="Liu Q."/>
            <person name="Xin Y.-H."/>
        </authorList>
    </citation>
    <scope>NUCLEOTIDE SEQUENCE [LARGE SCALE GENOMIC DNA]</scope>
    <source>
        <strain evidence="1 2">RB1R16</strain>
    </source>
</reference>
<accession>A0A2S7SRG8</accession>
<dbReference type="Pfam" id="PF10758">
    <property type="entry name" value="DUF2586"/>
    <property type="match status" value="1"/>
</dbReference>
<dbReference type="InterPro" id="IPR019694">
    <property type="entry name" value="Phage_HP1_Orf23"/>
</dbReference>
<dbReference type="RefSeq" id="WP_105040949.1">
    <property type="nucleotide sequence ID" value="NZ_PPSL01000006.1"/>
</dbReference>
<gene>
    <name evidence="1" type="ORF">CJD36_019865</name>
</gene>
<evidence type="ECO:0008006" key="3">
    <source>
        <dbReference type="Google" id="ProtNLM"/>
    </source>
</evidence>
<keyword evidence="2" id="KW-1185">Reference proteome</keyword>
<protein>
    <recommendedName>
        <fullName evidence="3">DUF2586 domain-containing protein</fullName>
    </recommendedName>
</protein>
<sequence>MSGVNITLANGQLGSTLQTADGVCGMIITGVPEGDYAVGTPKLITSMDDLLGLGITKDGNPFAFKQIKEFYDEAGKGAQLYFLLTANTATYDSMLPFVPTLLDYAQGKICFGGLMCDDNAVYDGEQTTNDAINDDYSGALIGLQSICSEYATGQKPLRFILGGTSYNGTVADLADLTQLAHNRVAILIGDTVASASAALGMLLGRLASVPVMRKVSRVRTGALTAAEAYLGADALETLPNDPALIAAKGYITLTTYPNVGGYFFSGDDTASATTDDYHFLSRGRVIDKVQKLTYATFVQEVDDEVFVVEGKLDVGYCKTISQKVENQINNTMTINREISSVTCKINPNQNILSTNVLNVELSIVPVGYATTIDIKLGFDNPAL</sequence>
<evidence type="ECO:0000313" key="2">
    <source>
        <dbReference type="Proteomes" id="UP000239872"/>
    </source>
</evidence>
<dbReference type="Proteomes" id="UP000239872">
    <property type="component" value="Unassembled WGS sequence"/>
</dbReference>
<evidence type="ECO:0000313" key="1">
    <source>
        <dbReference type="EMBL" id="PQJ09499.1"/>
    </source>
</evidence>